<dbReference type="GO" id="GO:0003993">
    <property type="term" value="F:acid phosphatase activity"/>
    <property type="evidence" value="ECO:0007669"/>
    <property type="project" value="UniProtKB-EC"/>
</dbReference>
<dbReference type="PROSITE" id="PS00616">
    <property type="entry name" value="HIS_ACID_PHOSPHAT_1"/>
    <property type="match status" value="1"/>
</dbReference>
<dbReference type="SUPFAM" id="SSF53254">
    <property type="entry name" value="Phosphoglycerate mutase-like"/>
    <property type="match status" value="1"/>
</dbReference>
<keyword evidence="3" id="KW-0378">Hydrolase</keyword>
<evidence type="ECO:0000256" key="1">
    <source>
        <dbReference type="ARBA" id="ARBA00000032"/>
    </source>
</evidence>
<organism evidence="7 8">
    <name type="scientific">Danaus plexippus plexippus</name>
    <dbReference type="NCBI Taxonomy" id="278856"/>
    <lineage>
        <taxon>Eukaryota</taxon>
        <taxon>Metazoa</taxon>
        <taxon>Ecdysozoa</taxon>
        <taxon>Arthropoda</taxon>
        <taxon>Hexapoda</taxon>
        <taxon>Insecta</taxon>
        <taxon>Pterygota</taxon>
        <taxon>Neoptera</taxon>
        <taxon>Endopterygota</taxon>
        <taxon>Lepidoptera</taxon>
        <taxon>Glossata</taxon>
        <taxon>Ditrysia</taxon>
        <taxon>Papilionoidea</taxon>
        <taxon>Nymphalidae</taxon>
        <taxon>Danainae</taxon>
        <taxon>Danaini</taxon>
        <taxon>Danaina</taxon>
        <taxon>Danaus</taxon>
        <taxon>Danaus</taxon>
    </lineage>
</organism>
<dbReference type="eggNOG" id="ENOG502S0RU">
    <property type="taxonomic scope" value="Eukaryota"/>
</dbReference>
<comment type="similarity">
    <text evidence="2">Belongs to the histidine acid phosphatase family.</text>
</comment>
<dbReference type="PANTHER" id="PTHR11567:SF110">
    <property type="entry name" value="2-PHOSPHOXYLOSE PHOSPHATASE 1"/>
    <property type="match status" value="1"/>
</dbReference>
<evidence type="ECO:0000256" key="3">
    <source>
        <dbReference type="ARBA" id="ARBA00022801"/>
    </source>
</evidence>
<evidence type="ECO:0000256" key="4">
    <source>
        <dbReference type="ARBA" id="ARBA00036311"/>
    </source>
</evidence>
<gene>
    <name evidence="7" type="ORF">KGM_211688</name>
</gene>
<dbReference type="PANTHER" id="PTHR11567">
    <property type="entry name" value="ACID PHOSPHATASE-RELATED"/>
    <property type="match status" value="1"/>
</dbReference>
<comment type="catalytic activity">
    <reaction evidence="1">
        <text>a phosphate monoester + H2O = an alcohol + phosphate</text>
        <dbReference type="Rhea" id="RHEA:15017"/>
        <dbReference type="ChEBI" id="CHEBI:15377"/>
        <dbReference type="ChEBI" id="CHEBI:30879"/>
        <dbReference type="ChEBI" id="CHEBI:43474"/>
        <dbReference type="ChEBI" id="CHEBI:67140"/>
        <dbReference type="EC" id="3.1.3.2"/>
    </reaction>
</comment>
<dbReference type="STRING" id="278856.A0A212F472"/>
<dbReference type="KEGG" id="dpl:KGM_211688"/>
<keyword evidence="8" id="KW-1185">Reference proteome</keyword>
<evidence type="ECO:0000256" key="6">
    <source>
        <dbReference type="ARBA" id="ARBA00041499"/>
    </source>
</evidence>
<comment type="catalytic activity">
    <reaction evidence="4">
        <text>3-O-[beta-D-GlcA-(1-&gt;3)-beta-D-Gal-(1-&gt;3)-beta-D-Gal-(1-&gt;4)-beta-D-2-O-P-Xyl]-L-seryl-[protein] + H2O = 3-O-(beta-D-GlcA-(1-&gt;3)-beta-D-Gal-(1-&gt;3)-beta-D-Gal-(1-&gt;4)-beta-D-Xyl)-L-seryl-[protein] + phosphate</text>
        <dbReference type="Rhea" id="RHEA:56512"/>
        <dbReference type="Rhea" id="RHEA-COMP:12573"/>
        <dbReference type="Rhea" id="RHEA-COMP:14559"/>
        <dbReference type="ChEBI" id="CHEBI:15377"/>
        <dbReference type="ChEBI" id="CHEBI:43474"/>
        <dbReference type="ChEBI" id="CHEBI:132093"/>
        <dbReference type="ChEBI" id="CHEBI:140495"/>
    </reaction>
</comment>
<dbReference type="Proteomes" id="UP000007151">
    <property type="component" value="Unassembled WGS sequence"/>
</dbReference>
<name>A0A212F472_DANPL</name>
<evidence type="ECO:0000256" key="5">
    <source>
        <dbReference type="ARBA" id="ARBA00040357"/>
    </source>
</evidence>
<dbReference type="InterPro" id="IPR000560">
    <property type="entry name" value="His_Pase_clade-2"/>
</dbReference>
<dbReference type="Gene3D" id="3.40.50.1240">
    <property type="entry name" value="Phosphoglycerate mutase-like"/>
    <property type="match status" value="2"/>
</dbReference>
<evidence type="ECO:0000256" key="2">
    <source>
        <dbReference type="ARBA" id="ARBA00005375"/>
    </source>
</evidence>
<dbReference type="GO" id="GO:0050308">
    <property type="term" value="F:sugar-phosphatase activity"/>
    <property type="evidence" value="ECO:0007669"/>
    <property type="project" value="TreeGrafter"/>
</dbReference>
<dbReference type="InterPro" id="IPR050645">
    <property type="entry name" value="Histidine_acid_phosphatase"/>
</dbReference>
<dbReference type="InterPro" id="IPR033379">
    <property type="entry name" value="Acid_Pase_AS"/>
</dbReference>
<evidence type="ECO:0000313" key="7">
    <source>
        <dbReference type="EMBL" id="OWR48534.1"/>
    </source>
</evidence>
<evidence type="ECO:0000313" key="8">
    <source>
        <dbReference type="Proteomes" id="UP000007151"/>
    </source>
</evidence>
<protein>
    <recommendedName>
        <fullName evidence="5">2-phosphoxylose phosphatase 1</fullName>
    </recommendedName>
    <alternativeName>
        <fullName evidence="6">Acid phosphatase-like protein 2</fullName>
    </alternativeName>
</protein>
<dbReference type="Pfam" id="PF00328">
    <property type="entry name" value="His_Phos_2"/>
    <property type="match status" value="1"/>
</dbReference>
<accession>A0A212F472</accession>
<comment type="caution">
    <text evidence="7">The sequence shown here is derived from an EMBL/GenBank/DDBJ whole genome shotgun (WGS) entry which is preliminary data.</text>
</comment>
<dbReference type="InterPro" id="IPR029033">
    <property type="entry name" value="His_PPase_superfam"/>
</dbReference>
<dbReference type="CDD" id="cd07061">
    <property type="entry name" value="HP_HAP_like"/>
    <property type="match status" value="1"/>
</dbReference>
<dbReference type="AlphaFoldDB" id="A0A212F472"/>
<dbReference type="InParanoid" id="A0A212F472"/>
<sequence>MLPRSYYTEQDIRKRQIDTLKIFNDNVTEIVENTEYKVDFSANGHNLNLTVILNSEFPNEKPNIFVSPVFPHPWLAENSNQVIGAPGLVNYSPHSDLGRVVQVIIREFQRSAPNIYGHEDKSTDTSPMSHYSNQSLMFPELNELSIDELQEIIENPDLQQVVILSRHNIRSPLASFLKKFSPHPWPEWNISVGYLTEKGATMEEDMGEYMSTWLCTELFKDSCPEESSLQIFSNSTQRTYESSKAFIRGTFKNCNKVLRVGSEEMASLFETVVRNDSKVMKDLVLNEMNTKIMELDTKESYNLLEDILDMKNAEVCKIEGICNFDKEDSEITYEFGNLLNVEGSLLWANLIVDSFLMSYYDGFQIENVAWGMIKDSGQWRTLTRLMIQYQHVVFNSKLVGRQVSKPLLSYISSKFTAETEKKFISLHAHDANLYFVLAALEVEEFVLPEQYERTPIGGKLVFQRWHDATQGRDLFKLNFVYLTVDQIRDGSKLSASNPPRWVQLFFKDCPVDSDGFCSWEDFVNVLNDAASF</sequence>
<reference evidence="7 8" key="1">
    <citation type="journal article" date="2011" name="Cell">
        <title>The monarch butterfly genome yields insights into long-distance migration.</title>
        <authorList>
            <person name="Zhan S."/>
            <person name="Merlin C."/>
            <person name="Boore J.L."/>
            <person name="Reppert S.M."/>
        </authorList>
    </citation>
    <scope>NUCLEOTIDE SEQUENCE [LARGE SCALE GENOMIC DNA]</scope>
    <source>
        <strain evidence="7">F-2</strain>
    </source>
</reference>
<dbReference type="EMBL" id="AGBW02010427">
    <property type="protein sequence ID" value="OWR48534.1"/>
    <property type="molecule type" value="Genomic_DNA"/>
</dbReference>
<proteinExistence type="inferred from homology"/>